<feature type="transmembrane region" description="Helical" evidence="10">
    <location>
        <begin position="66"/>
        <end position="84"/>
    </location>
</feature>
<evidence type="ECO:0000256" key="3">
    <source>
        <dbReference type="ARBA" id="ARBA00022606"/>
    </source>
</evidence>
<evidence type="ECO:0000256" key="9">
    <source>
        <dbReference type="ARBA" id="ARBA00023224"/>
    </source>
</evidence>
<evidence type="ECO:0000256" key="4">
    <source>
        <dbReference type="ARBA" id="ARBA00022692"/>
    </source>
</evidence>
<comment type="caution">
    <text evidence="10">Lacks conserved residue(s) required for the propagation of feature annotation.</text>
</comment>
<dbReference type="EMBL" id="QOIP01000010">
    <property type="protein sequence ID" value="RLU18136.1"/>
    <property type="molecule type" value="Genomic_DNA"/>
</dbReference>
<feature type="transmembrane region" description="Helical" evidence="10">
    <location>
        <begin position="299"/>
        <end position="318"/>
    </location>
</feature>
<dbReference type="GO" id="GO:0005886">
    <property type="term" value="C:plasma membrane"/>
    <property type="evidence" value="ECO:0007669"/>
    <property type="project" value="UniProtKB-SubCell"/>
</dbReference>
<keyword evidence="2" id="KW-1003">Cell membrane</keyword>
<feature type="transmembrane region" description="Helical" evidence="10">
    <location>
        <begin position="267"/>
        <end position="287"/>
    </location>
</feature>
<dbReference type="AlphaFoldDB" id="A0A026VZD2"/>
<evidence type="ECO:0000256" key="5">
    <source>
        <dbReference type="ARBA" id="ARBA00022725"/>
    </source>
</evidence>
<evidence type="ECO:0000313" key="14">
    <source>
        <dbReference type="Proteomes" id="UP000279307"/>
    </source>
</evidence>
<keyword evidence="3 10" id="KW-0716">Sensory transduction</keyword>
<reference evidence="12 14" key="2">
    <citation type="journal article" date="2018" name="Genome Res.">
        <title>The genomic architecture and molecular evolution of ant odorant receptors.</title>
        <authorList>
            <person name="McKenzie S.K."/>
            <person name="Kronauer D.J.C."/>
        </authorList>
    </citation>
    <scope>NUCLEOTIDE SEQUENCE [LARGE SCALE GENOMIC DNA]</scope>
    <source>
        <strain evidence="12">Clonal line C1</strain>
    </source>
</reference>
<comment type="subcellular location">
    <subcellularLocation>
        <location evidence="1 10">Cell membrane</location>
        <topology evidence="1 10">Multi-pass membrane protein</topology>
    </subcellularLocation>
</comment>
<dbReference type="PANTHER" id="PTHR21137">
    <property type="entry name" value="ODORANT RECEPTOR"/>
    <property type="match status" value="1"/>
</dbReference>
<protein>
    <recommendedName>
        <fullName evidence="10">Odorant receptor</fullName>
    </recommendedName>
</protein>
<keyword evidence="8 10" id="KW-0675">Receptor</keyword>
<dbReference type="OrthoDB" id="7550312at2759"/>
<evidence type="ECO:0000313" key="13">
    <source>
        <dbReference type="Proteomes" id="UP000053097"/>
    </source>
</evidence>
<dbReference type="PANTHER" id="PTHR21137:SF35">
    <property type="entry name" value="ODORANT RECEPTOR 19A-RELATED"/>
    <property type="match status" value="1"/>
</dbReference>
<evidence type="ECO:0000256" key="7">
    <source>
        <dbReference type="ARBA" id="ARBA00023136"/>
    </source>
</evidence>
<dbReference type="InterPro" id="IPR004117">
    <property type="entry name" value="7tm6_olfct_rcpt"/>
</dbReference>
<accession>A0A026VZD2</accession>
<organism evidence="11 13">
    <name type="scientific">Ooceraea biroi</name>
    <name type="common">Clonal raider ant</name>
    <name type="synonym">Cerapachys biroi</name>
    <dbReference type="NCBI Taxonomy" id="2015173"/>
    <lineage>
        <taxon>Eukaryota</taxon>
        <taxon>Metazoa</taxon>
        <taxon>Ecdysozoa</taxon>
        <taxon>Arthropoda</taxon>
        <taxon>Hexapoda</taxon>
        <taxon>Insecta</taxon>
        <taxon>Pterygota</taxon>
        <taxon>Neoptera</taxon>
        <taxon>Endopterygota</taxon>
        <taxon>Hymenoptera</taxon>
        <taxon>Apocrita</taxon>
        <taxon>Aculeata</taxon>
        <taxon>Formicoidea</taxon>
        <taxon>Formicidae</taxon>
        <taxon>Dorylinae</taxon>
        <taxon>Ooceraea</taxon>
    </lineage>
</organism>
<dbReference type="GO" id="GO:0004984">
    <property type="term" value="F:olfactory receptor activity"/>
    <property type="evidence" value="ECO:0007669"/>
    <property type="project" value="InterPro"/>
</dbReference>
<feature type="transmembrane region" description="Helical" evidence="10">
    <location>
        <begin position="338"/>
        <end position="355"/>
    </location>
</feature>
<feature type="transmembrane region" description="Helical" evidence="10">
    <location>
        <begin position="28"/>
        <end position="54"/>
    </location>
</feature>
<evidence type="ECO:0000256" key="8">
    <source>
        <dbReference type="ARBA" id="ARBA00023170"/>
    </source>
</evidence>
<dbReference type="GO" id="GO:0007165">
    <property type="term" value="P:signal transduction"/>
    <property type="evidence" value="ECO:0007669"/>
    <property type="project" value="UniProtKB-KW"/>
</dbReference>
<evidence type="ECO:0000256" key="1">
    <source>
        <dbReference type="ARBA" id="ARBA00004651"/>
    </source>
</evidence>
<keyword evidence="13" id="KW-1185">Reference proteome</keyword>
<keyword evidence="6 10" id="KW-1133">Transmembrane helix</keyword>
<gene>
    <name evidence="12" type="ORF">DMN91_010379</name>
    <name evidence="11" type="ORF">X777_14125</name>
</gene>
<feature type="transmembrane region" description="Helical" evidence="10">
    <location>
        <begin position="362"/>
        <end position="388"/>
    </location>
</feature>
<dbReference type="EMBL" id="KK107660">
    <property type="protein sequence ID" value="EZA48229.1"/>
    <property type="molecule type" value="Genomic_DNA"/>
</dbReference>
<keyword evidence="4 10" id="KW-0812">Transmembrane</keyword>
<keyword evidence="7 10" id="KW-0472">Membrane</keyword>
<name>A0A026VZD2_OOCBI</name>
<reference evidence="11 13" key="1">
    <citation type="journal article" date="2014" name="Curr. Biol.">
        <title>The genome of the clonal raider ant Cerapachys biroi.</title>
        <authorList>
            <person name="Oxley P.R."/>
            <person name="Ji L."/>
            <person name="Fetter-Pruneda I."/>
            <person name="McKenzie S.K."/>
            <person name="Li C."/>
            <person name="Hu H."/>
            <person name="Zhang G."/>
            <person name="Kronauer D.J."/>
        </authorList>
    </citation>
    <scope>NUCLEOTIDE SEQUENCE [LARGE SCALE GENOMIC DNA]</scope>
</reference>
<comment type="similarity">
    <text evidence="10">Belongs to the insect chemoreceptor superfamily. Heteromeric odorant receptor channel (TC 1.A.69) family.</text>
</comment>
<feature type="transmembrane region" description="Helical" evidence="10">
    <location>
        <begin position="122"/>
        <end position="150"/>
    </location>
</feature>
<evidence type="ECO:0000313" key="11">
    <source>
        <dbReference type="EMBL" id="EZA48229.1"/>
    </source>
</evidence>
<keyword evidence="9 10" id="KW-0807">Transducer</keyword>
<evidence type="ECO:0000256" key="6">
    <source>
        <dbReference type="ARBA" id="ARBA00022989"/>
    </source>
</evidence>
<sequence length="394" mass="46260">MAFAGARCLKLHRILFITVGLWPYQKPFIWQIQAVFFFSAYCSMVFSQFTPFLTTTCNMECILKRFSYICITFVFILIYYSFYFNSEAVKQVFQHIQRDWKMCKNRYAMKIFEEYLSESYSFALFLCFLCLMGASFITLMESTPIILDVVAPMNKSRPRKLEVDIEFFIFNEEQYFFFLLLLEGAAAGFGVWSLLAIFTFFTTVMKHSCATYKIVSYLIRDTVPIHTLQLPVVQRIQYMHRNICLSIYIHRRTLEFCKGLLLSFDMWYFPLLLVCVLSLSCILFRLYNAIMQFKDLHDIVWSCGLLFCYLAYMFMSNLFAQSYTDHSVEVLGSTYDTLWYIAPLPIQKLFLMMHTSIKSHKLVLGGLFVASMEGFSTLVTSAISYFTFMHAMQL</sequence>
<dbReference type="Proteomes" id="UP000053097">
    <property type="component" value="Unassembled WGS sequence"/>
</dbReference>
<dbReference type="Proteomes" id="UP000279307">
    <property type="component" value="Chromosome 10"/>
</dbReference>
<keyword evidence="5 10" id="KW-0552">Olfaction</keyword>
<evidence type="ECO:0000313" key="12">
    <source>
        <dbReference type="EMBL" id="RLU18136.1"/>
    </source>
</evidence>
<reference evidence="12" key="3">
    <citation type="submission" date="2018-07" db="EMBL/GenBank/DDBJ databases">
        <authorList>
            <person name="Mckenzie S.K."/>
            <person name="Kronauer D.J.C."/>
        </authorList>
    </citation>
    <scope>NUCLEOTIDE SEQUENCE</scope>
    <source>
        <strain evidence="12">Clonal line C1</strain>
    </source>
</reference>
<evidence type="ECO:0000256" key="10">
    <source>
        <dbReference type="RuleBase" id="RU351113"/>
    </source>
</evidence>
<proteinExistence type="inferred from homology"/>
<evidence type="ECO:0000256" key="2">
    <source>
        <dbReference type="ARBA" id="ARBA00022475"/>
    </source>
</evidence>
<dbReference type="GO" id="GO:0005549">
    <property type="term" value="F:odorant binding"/>
    <property type="evidence" value="ECO:0007669"/>
    <property type="project" value="InterPro"/>
</dbReference>
<feature type="transmembrane region" description="Helical" evidence="10">
    <location>
        <begin position="175"/>
        <end position="198"/>
    </location>
</feature>